<evidence type="ECO:0000259" key="1">
    <source>
        <dbReference type="Pfam" id="PF17919"/>
    </source>
</evidence>
<dbReference type="AlphaFoldDB" id="A0AA89AYH0"/>
<dbReference type="InterPro" id="IPR043502">
    <property type="entry name" value="DNA/RNA_pol_sf"/>
</dbReference>
<organism evidence="2 3">
    <name type="scientific">Escallonia herrerae</name>
    <dbReference type="NCBI Taxonomy" id="1293975"/>
    <lineage>
        <taxon>Eukaryota</taxon>
        <taxon>Viridiplantae</taxon>
        <taxon>Streptophyta</taxon>
        <taxon>Embryophyta</taxon>
        <taxon>Tracheophyta</taxon>
        <taxon>Spermatophyta</taxon>
        <taxon>Magnoliopsida</taxon>
        <taxon>eudicotyledons</taxon>
        <taxon>Gunneridae</taxon>
        <taxon>Pentapetalae</taxon>
        <taxon>asterids</taxon>
        <taxon>campanulids</taxon>
        <taxon>Escalloniales</taxon>
        <taxon>Escalloniaceae</taxon>
        <taxon>Escallonia</taxon>
    </lineage>
</organism>
<reference evidence="2" key="1">
    <citation type="submission" date="2022-12" db="EMBL/GenBank/DDBJ databases">
        <title>Draft genome assemblies for two species of Escallonia (Escalloniales).</title>
        <authorList>
            <person name="Chanderbali A."/>
            <person name="Dervinis C."/>
            <person name="Anghel I."/>
            <person name="Soltis D."/>
            <person name="Soltis P."/>
            <person name="Zapata F."/>
        </authorList>
    </citation>
    <scope>NUCLEOTIDE SEQUENCE</scope>
    <source>
        <strain evidence="2">UCBG64.0493</strain>
        <tissue evidence="2">Leaf</tissue>
    </source>
</reference>
<dbReference type="Pfam" id="PF17919">
    <property type="entry name" value="RT_RNaseH_2"/>
    <property type="match status" value="1"/>
</dbReference>
<keyword evidence="3" id="KW-1185">Reference proteome</keyword>
<dbReference type="Gene3D" id="3.30.420.10">
    <property type="entry name" value="Ribonuclease H-like superfamily/Ribonuclease H"/>
    <property type="match status" value="1"/>
</dbReference>
<dbReference type="InterPro" id="IPR012337">
    <property type="entry name" value="RNaseH-like_sf"/>
</dbReference>
<dbReference type="InterPro" id="IPR043128">
    <property type="entry name" value="Rev_trsase/Diguanyl_cyclase"/>
</dbReference>
<accession>A0AA89AYH0</accession>
<dbReference type="InterPro" id="IPR036397">
    <property type="entry name" value="RNaseH_sf"/>
</dbReference>
<dbReference type="InterPro" id="IPR041577">
    <property type="entry name" value="RT_RNaseH_2"/>
</dbReference>
<evidence type="ECO:0000313" key="3">
    <source>
        <dbReference type="Proteomes" id="UP001188597"/>
    </source>
</evidence>
<dbReference type="SUPFAM" id="SSF56672">
    <property type="entry name" value="DNA/RNA polymerases"/>
    <property type="match status" value="1"/>
</dbReference>
<proteinExistence type="predicted"/>
<dbReference type="CDD" id="cd09279">
    <property type="entry name" value="RNase_HI_like"/>
    <property type="match status" value="1"/>
</dbReference>
<name>A0AA89AYH0_9ASTE</name>
<dbReference type="Proteomes" id="UP001188597">
    <property type="component" value="Unassembled WGS sequence"/>
</dbReference>
<dbReference type="PANTHER" id="PTHR48475:SF2">
    <property type="entry name" value="RIBONUCLEASE H"/>
    <property type="match status" value="1"/>
</dbReference>
<dbReference type="SUPFAM" id="SSF53098">
    <property type="entry name" value="Ribonuclease H-like"/>
    <property type="match status" value="1"/>
</dbReference>
<dbReference type="EMBL" id="JAVXUP010000881">
    <property type="protein sequence ID" value="KAK3019363.1"/>
    <property type="molecule type" value="Genomic_DNA"/>
</dbReference>
<protein>
    <recommendedName>
        <fullName evidence="1">Reverse transcriptase/retrotransposon-derived protein RNase H-like domain-containing protein</fullName>
    </recommendedName>
</protein>
<dbReference type="PANTHER" id="PTHR48475">
    <property type="entry name" value="RIBONUCLEASE H"/>
    <property type="match status" value="1"/>
</dbReference>
<evidence type="ECO:0000313" key="2">
    <source>
        <dbReference type="EMBL" id="KAK3019363.1"/>
    </source>
</evidence>
<dbReference type="Gene3D" id="3.30.70.270">
    <property type="match status" value="1"/>
</dbReference>
<feature type="domain" description="Reverse transcriptase/retrotransposon-derived protein RNase H-like" evidence="1">
    <location>
        <begin position="27"/>
        <end position="112"/>
    </location>
</feature>
<gene>
    <name evidence="2" type="ORF">RJ639_004337</name>
</gene>
<comment type="caution">
    <text evidence="2">The sequence shown here is derived from an EMBL/GenBank/DDBJ whole genome shotgun (WGS) entry which is preliminary data.</text>
</comment>
<sequence>MGRFLARSAERCLSFFKAIRKTKDFVWTDDFQKSFEELKTYLSSLPLLSKPLPEEDLFLYLLVTKVAVSAVLVRVQKPIYYVSKVLQDVETRYPKIDKIALALIISAKRLRPSGAGIILISPEVFVVKYALCFGFQASNNKVEYEALLGGIRLAHALKVDSLSVHNDSLLVVNHVLEDYEARDKRMAQYLQLVKTLASKFKNFTIHQIPQDQNTQANTLLRLASAKVTDVWRLVYLDSSKNVVSVLKLKLEW</sequence>
<dbReference type="GO" id="GO:0003676">
    <property type="term" value="F:nucleic acid binding"/>
    <property type="evidence" value="ECO:0007669"/>
    <property type="project" value="InterPro"/>
</dbReference>